<keyword evidence="4" id="KW-1185">Reference proteome</keyword>
<organism evidence="3 4">
    <name type="scientific">Streptomyces laurentii</name>
    <dbReference type="NCBI Taxonomy" id="39478"/>
    <lineage>
        <taxon>Bacteria</taxon>
        <taxon>Bacillati</taxon>
        <taxon>Actinomycetota</taxon>
        <taxon>Actinomycetes</taxon>
        <taxon>Kitasatosporales</taxon>
        <taxon>Streptomycetaceae</taxon>
        <taxon>Streptomyces</taxon>
    </lineage>
</organism>
<sequence>MHRSAPRLSRVLACAAVPVMLVAAGCSSGSDSSTDKGSSPDKAASSAGASAAPSSAAPTKKAVEPAKFAKLPDVCKAVSSKTVEELVPKAKSKKGTAAASSDLNNRGGCAWNGLEDKGTKGSNYRWLDVSLYRYESDATLGSGQERAAGNYTKELAKAQKAEGAKDAKTSEASGVGEKAETVTYKLRKTDEDFQYASVVARTGNVVALVTYNGAGYAGSKTPSDKWIVDGALKAAKEAVAAVEAANK</sequence>
<feature type="compositionally biased region" description="Low complexity" evidence="1">
    <location>
        <begin position="26"/>
        <end position="57"/>
    </location>
</feature>
<feature type="signal peptide" evidence="2">
    <location>
        <begin position="1"/>
        <end position="23"/>
    </location>
</feature>
<accession>A0A160NYY2</accession>
<evidence type="ECO:0000256" key="1">
    <source>
        <dbReference type="SAM" id="MobiDB-lite"/>
    </source>
</evidence>
<evidence type="ECO:0000313" key="3">
    <source>
        <dbReference type="EMBL" id="BAU84147.1"/>
    </source>
</evidence>
<feature type="region of interest" description="Disordered" evidence="1">
    <location>
        <begin position="26"/>
        <end position="63"/>
    </location>
</feature>
<name>A0A160NYY2_STRLU</name>
<dbReference type="AlphaFoldDB" id="A0A160NYY2"/>
<evidence type="ECO:0008006" key="5">
    <source>
        <dbReference type="Google" id="ProtNLM"/>
    </source>
</evidence>
<dbReference type="PROSITE" id="PS51257">
    <property type="entry name" value="PROKAR_LIPOPROTEIN"/>
    <property type="match status" value="1"/>
</dbReference>
<reference evidence="3 4" key="1">
    <citation type="journal article" date="2016" name="Genome Announc.">
        <title>Complete Genome Sequence of Thiostrepton-Producing Streptomyces laurentii ATCC 31255.</title>
        <authorList>
            <person name="Doi K."/>
            <person name="Fujino Y."/>
            <person name="Nagayoshi Y."/>
            <person name="Ohshima T."/>
            <person name="Ogata S."/>
        </authorList>
    </citation>
    <scope>NUCLEOTIDE SEQUENCE [LARGE SCALE GENOMIC DNA]</scope>
    <source>
        <strain evidence="3 4">ATCC 31255</strain>
    </source>
</reference>
<dbReference type="Proteomes" id="UP000217676">
    <property type="component" value="Chromosome"/>
</dbReference>
<dbReference type="EMBL" id="AP017424">
    <property type="protein sequence ID" value="BAU84147.1"/>
    <property type="molecule type" value="Genomic_DNA"/>
</dbReference>
<evidence type="ECO:0000313" key="4">
    <source>
        <dbReference type="Proteomes" id="UP000217676"/>
    </source>
</evidence>
<proteinExistence type="predicted"/>
<evidence type="ECO:0000256" key="2">
    <source>
        <dbReference type="SAM" id="SignalP"/>
    </source>
</evidence>
<protein>
    <recommendedName>
        <fullName evidence="5">DUF3558 domain-containing protein</fullName>
    </recommendedName>
</protein>
<keyword evidence="2" id="KW-0732">Signal</keyword>
<feature type="chain" id="PRO_5038332857" description="DUF3558 domain-containing protein" evidence="2">
    <location>
        <begin position="24"/>
        <end position="247"/>
    </location>
</feature>
<gene>
    <name evidence="3" type="ORF">SLA_3233</name>
</gene>
<dbReference type="KEGG" id="slau:SLA_3233"/>